<sequence length="317" mass="33168">MMGWLLPVLLLLLAQTATAQNGGLFLLVPFGARAVGQGEAVVADTTLGTEGMWWNAAALARLPKREVAIHHSQTVIATSDMVTYAIPSKVLGTMAASAYLVNYGDQQATDAQTGTPIGTITNRNYQLALSYATPIGKRFNAGLTYKFIMLRFQCSGVCGAIPVISGSTSALDLGAQYTLATKIPVTLGIAARNFGPALQVKDAEQADPLPRVIQFGARARIPVKSLEASKASLDVSADVLSASALGGGAGGIGLALGYREQAFLRAGYKLQRGQGAGPSVGFGFQRGGFAVDIARRFDALSSQLGEPPTYVSLRARF</sequence>
<reference evidence="2 3" key="1">
    <citation type="journal article" date="2014" name="Proc. Natl. Acad. Sci. U.S.A.">
        <title>Functional type 2 photosynthetic reaction centers found in the rare bacterial phylum Gemmatimonadetes.</title>
        <authorList>
            <person name="Zeng Y."/>
            <person name="Feng F."/>
            <person name="Medova H."/>
            <person name="Dean J."/>
            <person name="Koblizek M."/>
        </authorList>
    </citation>
    <scope>NUCLEOTIDE SEQUENCE [LARGE SCALE GENOMIC DNA]</scope>
    <source>
        <strain evidence="2 3">AP64</strain>
    </source>
</reference>
<reference evidence="2 3" key="2">
    <citation type="journal article" date="2016" name="Environ. Microbiol. Rep.">
        <title>Metagenomic evidence for the presence of phototrophic Gemmatimonadetes bacteria in diverse environments.</title>
        <authorList>
            <person name="Zeng Y."/>
            <person name="Baumbach J."/>
            <person name="Barbosa E.G."/>
            <person name="Azevedo V."/>
            <person name="Zhang C."/>
            <person name="Koblizek M."/>
        </authorList>
    </citation>
    <scope>NUCLEOTIDE SEQUENCE [LARGE SCALE GENOMIC DNA]</scope>
    <source>
        <strain evidence="2 3">AP64</strain>
    </source>
</reference>
<accession>A0A143BJV8</accession>
<evidence type="ECO:0008006" key="4">
    <source>
        <dbReference type="Google" id="ProtNLM"/>
    </source>
</evidence>
<gene>
    <name evidence="2" type="ORF">GEMMAAP_08575</name>
</gene>
<dbReference type="NCBIfam" id="NF033709">
    <property type="entry name" value="PorV_fam"/>
    <property type="match status" value="1"/>
</dbReference>
<dbReference type="KEGG" id="gph:GEMMAAP_08575"/>
<evidence type="ECO:0000313" key="2">
    <source>
        <dbReference type="EMBL" id="AMW04875.1"/>
    </source>
</evidence>
<feature type="signal peptide" evidence="1">
    <location>
        <begin position="1"/>
        <end position="19"/>
    </location>
</feature>
<organism evidence="2 3">
    <name type="scientific">Gemmatimonas phototrophica</name>
    <dbReference type="NCBI Taxonomy" id="1379270"/>
    <lineage>
        <taxon>Bacteria</taxon>
        <taxon>Pseudomonadati</taxon>
        <taxon>Gemmatimonadota</taxon>
        <taxon>Gemmatimonadia</taxon>
        <taxon>Gemmatimonadales</taxon>
        <taxon>Gemmatimonadaceae</taxon>
        <taxon>Gemmatimonas</taxon>
    </lineage>
</organism>
<proteinExistence type="predicted"/>
<dbReference type="EMBL" id="CP011454">
    <property type="protein sequence ID" value="AMW04875.1"/>
    <property type="molecule type" value="Genomic_DNA"/>
</dbReference>
<keyword evidence="1" id="KW-0732">Signal</keyword>
<protein>
    <recommendedName>
        <fullName evidence="4">PorV/PorQ family protein</fullName>
    </recommendedName>
</protein>
<dbReference type="Proteomes" id="UP000076404">
    <property type="component" value="Chromosome"/>
</dbReference>
<dbReference type="STRING" id="1379270.GEMMAAP_08575"/>
<dbReference type="Gene3D" id="2.40.160.60">
    <property type="entry name" value="Outer membrane protein transport protein (OMPP1/FadL/TodX)"/>
    <property type="match status" value="1"/>
</dbReference>
<keyword evidence="3" id="KW-1185">Reference proteome</keyword>
<dbReference type="AlphaFoldDB" id="A0A143BJV8"/>
<evidence type="ECO:0000256" key="1">
    <source>
        <dbReference type="SAM" id="SignalP"/>
    </source>
</evidence>
<feature type="chain" id="PRO_5007506906" description="PorV/PorQ family protein" evidence="1">
    <location>
        <begin position="20"/>
        <end position="317"/>
    </location>
</feature>
<dbReference type="eggNOG" id="COG1159">
    <property type="taxonomic scope" value="Bacteria"/>
</dbReference>
<name>A0A143BJV8_9BACT</name>
<evidence type="ECO:0000313" key="3">
    <source>
        <dbReference type="Proteomes" id="UP000076404"/>
    </source>
</evidence>